<keyword evidence="3" id="KW-1185">Reference proteome</keyword>
<organism evidence="2 3">
    <name type="scientific">Virgisporangium aurantiacum</name>
    <dbReference type="NCBI Taxonomy" id="175570"/>
    <lineage>
        <taxon>Bacteria</taxon>
        <taxon>Bacillati</taxon>
        <taxon>Actinomycetota</taxon>
        <taxon>Actinomycetes</taxon>
        <taxon>Micromonosporales</taxon>
        <taxon>Micromonosporaceae</taxon>
        <taxon>Virgisporangium</taxon>
    </lineage>
</organism>
<dbReference type="AlphaFoldDB" id="A0A8J3Z8A1"/>
<dbReference type="Proteomes" id="UP000612585">
    <property type="component" value="Unassembled WGS sequence"/>
</dbReference>
<evidence type="ECO:0000313" key="3">
    <source>
        <dbReference type="Proteomes" id="UP000612585"/>
    </source>
</evidence>
<proteinExistence type="predicted"/>
<protein>
    <recommendedName>
        <fullName evidence="1">YdhG-like domain-containing protein</fullName>
    </recommendedName>
</protein>
<name>A0A8J3Z8A1_9ACTN</name>
<evidence type="ECO:0000259" key="1">
    <source>
        <dbReference type="Pfam" id="PF08818"/>
    </source>
</evidence>
<feature type="domain" description="YdhG-like" evidence="1">
    <location>
        <begin position="27"/>
        <end position="128"/>
    </location>
</feature>
<comment type="caution">
    <text evidence="2">The sequence shown here is derived from an EMBL/GenBank/DDBJ whole genome shotgun (WGS) entry which is preliminary data.</text>
</comment>
<dbReference type="InterPro" id="IPR014922">
    <property type="entry name" value="YdhG-like"/>
</dbReference>
<dbReference type="EMBL" id="BOPG01000028">
    <property type="protein sequence ID" value="GIJ57051.1"/>
    <property type="molecule type" value="Genomic_DNA"/>
</dbReference>
<sequence length="144" mass="15841">MATKPKTTRTDASVAEFLGTVSDPQRGADAEEVCELMREVTGLEPAMWGTSIVGFGEYRYRYASGQEADWPAVALSPRKQALTLYISDDYDRHAELMARLGPHTTGKSCLYIKRLSDIDTGVLRTLIKDGFDHLNGRTVTAGPD</sequence>
<reference evidence="2" key="1">
    <citation type="submission" date="2021-01" db="EMBL/GenBank/DDBJ databases">
        <title>Whole genome shotgun sequence of Virgisporangium aurantiacum NBRC 16421.</title>
        <authorList>
            <person name="Komaki H."/>
            <person name="Tamura T."/>
        </authorList>
    </citation>
    <scope>NUCLEOTIDE SEQUENCE</scope>
    <source>
        <strain evidence="2">NBRC 16421</strain>
    </source>
</reference>
<gene>
    <name evidence="2" type="ORF">Vau01_045670</name>
</gene>
<accession>A0A8J3Z8A1</accession>
<dbReference type="Pfam" id="PF08818">
    <property type="entry name" value="DUF1801"/>
    <property type="match status" value="1"/>
</dbReference>
<evidence type="ECO:0000313" key="2">
    <source>
        <dbReference type="EMBL" id="GIJ57051.1"/>
    </source>
</evidence>
<dbReference type="RefSeq" id="WP_203996107.1">
    <property type="nucleotide sequence ID" value="NZ_BOPG01000028.1"/>
</dbReference>